<comment type="caution">
    <text evidence="1">The sequence shown here is derived from an EMBL/GenBank/DDBJ whole genome shotgun (WGS) entry which is preliminary data.</text>
</comment>
<proteinExistence type="predicted"/>
<gene>
    <name evidence="1" type="ORF">T12_1502</name>
</gene>
<name>A0A0V0ZPV4_9BILA</name>
<protein>
    <submittedName>
        <fullName evidence="1">Uncharacterized protein</fullName>
    </submittedName>
</protein>
<reference evidence="1 2" key="1">
    <citation type="submission" date="2015-01" db="EMBL/GenBank/DDBJ databases">
        <title>Evolution of Trichinella species and genotypes.</title>
        <authorList>
            <person name="Korhonen P.K."/>
            <person name="Edoardo P."/>
            <person name="Giuseppe L.R."/>
            <person name="Gasser R.B."/>
        </authorList>
    </citation>
    <scope>NUCLEOTIDE SEQUENCE [LARGE SCALE GENOMIC DNA]</scope>
    <source>
        <strain evidence="1">ISS2496</strain>
    </source>
</reference>
<keyword evidence="2" id="KW-1185">Reference proteome</keyword>
<dbReference type="EMBL" id="JYDQ01000117">
    <property type="protein sequence ID" value="KRY14420.1"/>
    <property type="molecule type" value="Genomic_DNA"/>
</dbReference>
<sequence length="112" mass="12518">MIYSLDPYPLEQHILWKVKYMLADNLDIKNCATIIALLNKEAIEGMGMTMVAQQPSAASEKDAHFREEEERQDEKSCCLAAQQLVYFPVLLGKEAGLGKNVPRCSPSCKVVT</sequence>
<dbReference type="Proteomes" id="UP000054783">
    <property type="component" value="Unassembled WGS sequence"/>
</dbReference>
<dbReference type="AlphaFoldDB" id="A0A0V0ZPV4"/>
<organism evidence="1 2">
    <name type="scientific">Trichinella patagoniensis</name>
    <dbReference type="NCBI Taxonomy" id="990121"/>
    <lineage>
        <taxon>Eukaryota</taxon>
        <taxon>Metazoa</taxon>
        <taxon>Ecdysozoa</taxon>
        <taxon>Nematoda</taxon>
        <taxon>Enoplea</taxon>
        <taxon>Dorylaimia</taxon>
        <taxon>Trichinellida</taxon>
        <taxon>Trichinellidae</taxon>
        <taxon>Trichinella</taxon>
    </lineage>
</organism>
<accession>A0A0V0ZPV4</accession>
<evidence type="ECO:0000313" key="2">
    <source>
        <dbReference type="Proteomes" id="UP000054783"/>
    </source>
</evidence>
<evidence type="ECO:0000313" key="1">
    <source>
        <dbReference type="EMBL" id="KRY14420.1"/>
    </source>
</evidence>